<reference evidence="1 3" key="1">
    <citation type="submission" date="2019-07" db="EMBL/GenBank/DDBJ databases">
        <authorList>
            <person name="Qu J.-H."/>
        </authorList>
    </citation>
    <scope>NUCLEOTIDE SEQUENCE [LARGE SCALE GENOMIC DNA]</scope>
    <source>
        <strain evidence="1 3">MDT1-10-3</strain>
    </source>
</reference>
<protein>
    <submittedName>
        <fullName evidence="1">Carboxypeptidase-like regulatory domain-containing protein</fullName>
    </submittedName>
</protein>
<comment type="caution">
    <text evidence="1">The sequence shown here is derived from an EMBL/GenBank/DDBJ whole genome shotgun (WGS) entry which is preliminary data.</text>
</comment>
<keyword evidence="4" id="KW-1185">Reference proteome</keyword>
<dbReference type="InterPro" id="IPR008969">
    <property type="entry name" value="CarboxyPept-like_regulatory"/>
</dbReference>
<proteinExistence type="predicted"/>
<sequence length="237" mass="25968">MPTRRLSISISQPCHQDWASMTPQNQSRFCQNCQKPVVDFTAMSDEEVVNRLAKEHTCGRFRSTQLNRELTAFPVPQRKWAWRPVLLGLFAWFSSKAAEAQTVKKGETIKVASNASVPSVTTTTQPAPISLKGIVLDSATQAPIIGASIQLAGTSLTTISNMQGQFELTIPASMMQAKGGTPLVIFSYIGMVSERKRLDALAANLTNKILLRPDRTPRETVTITLGMPTLQPTPTKN</sequence>
<keyword evidence="1" id="KW-0378">Hydrolase</keyword>
<keyword evidence="1" id="KW-0121">Carboxypeptidase</keyword>
<reference evidence="1 3" key="2">
    <citation type="submission" date="2019-09" db="EMBL/GenBank/DDBJ databases">
        <title>A bacterium isolated from glacier soil.</title>
        <authorList>
            <person name="Liu Q."/>
        </authorList>
    </citation>
    <scope>NUCLEOTIDE SEQUENCE [LARGE SCALE GENOMIC DNA]</scope>
    <source>
        <strain evidence="1 3">MDT1-10-3</strain>
    </source>
</reference>
<dbReference type="Proteomes" id="UP001570846">
    <property type="component" value="Unassembled WGS sequence"/>
</dbReference>
<dbReference type="GO" id="GO:0004180">
    <property type="term" value="F:carboxypeptidase activity"/>
    <property type="evidence" value="ECO:0007669"/>
    <property type="project" value="UniProtKB-KW"/>
</dbReference>
<dbReference type="Pfam" id="PF13715">
    <property type="entry name" value="CarbopepD_reg_2"/>
    <property type="match status" value="1"/>
</dbReference>
<evidence type="ECO:0000313" key="3">
    <source>
        <dbReference type="Proteomes" id="UP000323866"/>
    </source>
</evidence>
<dbReference type="EMBL" id="VKKZ01000021">
    <property type="protein sequence ID" value="KAA6433413.1"/>
    <property type="molecule type" value="Genomic_DNA"/>
</dbReference>
<name>A0A5M8QEJ9_9BACT</name>
<dbReference type="AlphaFoldDB" id="A0A5M8QEJ9"/>
<accession>A0A5M8QEJ9</accession>
<dbReference type="OrthoDB" id="7432683at2"/>
<evidence type="ECO:0000313" key="4">
    <source>
        <dbReference type="Proteomes" id="UP001570846"/>
    </source>
</evidence>
<reference evidence="2 4" key="3">
    <citation type="submission" date="2024-08" db="EMBL/GenBank/DDBJ databases">
        <authorList>
            <person name="Wei W."/>
        </authorList>
    </citation>
    <scope>NUCLEOTIDE SEQUENCE [LARGE SCALE GENOMIC DNA]</scope>
    <source>
        <strain evidence="2 4">XU2</strain>
    </source>
</reference>
<dbReference type="Proteomes" id="UP000323866">
    <property type="component" value="Unassembled WGS sequence"/>
</dbReference>
<evidence type="ECO:0000313" key="1">
    <source>
        <dbReference type="EMBL" id="KAA6433413.1"/>
    </source>
</evidence>
<dbReference type="RefSeq" id="WP_149099073.1">
    <property type="nucleotide sequence ID" value="NZ_JBGOGF010000003.1"/>
</dbReference>
<gene>
    <name evidence="2" type="ORF">ACD591_07085</name>
    <name evidence="1" type="ORF">FOE74_13135</name>
</gene>
<organism evidence="1 3">
    <name type="scientific">Rufibacter glacialis</name>
    <dbReference type="NCBI Taxonomy" id="1259555"/>
    <lineage>
        <taxon>Bacteria</taxon>
        <taxon>Pseudomonadati</taxon>
        <taxon>Bacteroidota</taxon>
        <taxon>Cytophagia</taxon>
        <taxon>Cytophagales</taxon>
        <taxon>Hymenobacteraceae</taxon>
        <taxon>Rufibacter</taxon>
    </lineage>
</organism>
<dbReference type="Gene3D" id="2.60.40.1120">
    <property type="entry name" value="Carboxypeptidase-like, regulatory domain"/>
    <property type="match status" value="1"/>
</dbReference>
<dbReference type="EMBL" id="JBGOGF010000003">
    <property type="protein sequence ID" value="MFA1771051.1"/>
    <property type="molecule type" value="Genomic_DNA"/>
</dbReference>
<dbReference type="SUPFAM" id="SSF49464">
    <property type="entry name" value="Carboxypeptidase regulatory domain-like"/>
    <property type="match status" value="1"/>
</dbReference>
<keyword evidence="1" id="KW-0645">Protease</keyword>
<evidence type="ECO:0000313" key="2">
    <source>
        <dbReference type="EMBL" id="MFA1771051.1"/>
    </source>
</evidence>